<dbReference type="PANTHER" id="PTHR42866">
    <property type="entry name" value="3-DEOXY-MANNO-OCTULOSONATE CYTIDYLYLTRANSFERASE"/>
    <property type="match status" value="1"/>
</dbReference>
<gene>
    <name evidence="4" type="primary">kdsB</name>
    <name evidence="5" type="ORF">GGQ59_000723</name>
</gene>
<sequence length="248" mass="25949">MSARALIVLPARWGSTRLPGKPLLDRTGKPLIQHVWEAAVGVKDADVLVATDDERIAAAVRGFGGEAVMTDAGHTTGSARIAEAARGTGAGIVVNLQGDEPEVDPGAVEALIELHAKTLRGDRPAFVSTLAAPFPADADPADPNAVKVALSQPDEDGIRNALYFSRSRIPYPRGAAAYHLHIGLYAYTPETLQAFAATPPTPLEGAESLEQLRVLETGGRIAVGLVEGAAAGIDTPEDYETFVLRTTG</sequence>
<protein>
    <recommendedName>
        <fullName evidence="4">3-deoxy-manno-octulosonate cytidylyltransferase</fullName>
        <ecNumber evidence="4">2.7.7.38</ecNumber>
    </recommendedName>
    <alternativeName>
        <fullName evidence="4">CMP-2-keto-3-deoxyoctulosonic acid synthase</fullName>
        <shortName evidence="4">CKS</shortName>
        <shortName evidence="4">CMP-KDO synthase</shortName>
    </alternativeName>
</protein>
<dbReference type="GO" id="GO:0008690">
    <property type="term" value="F:3-deoxy-manno-octulosonate cytidylyltransferase activity"/>
    <property type="evidence" value="ECO:0007669"/>
    <property type="project" value="UniProtKB-UniRule"/>
</dbReference>
<dbReference type="InterPro" id="IPR004528">
    <property type="entry name" value="KdsB"/>
</dbReference>
<dbReference type="Pfam" id="PF02348">
    <property type="entry name" value="CTP_transf_3"/>
    <property type="match status" value="1"/>
</dbReference>
<reference evidence="5 6" key="1">
    <citation type="submission" date="2020-08" db="EMBL/GenBank/DDBJ databases">
        <title>Genomic Encyclopedia of Type Strains, Phase IV (KMG-IV): sequencing the most valuable type-strain genomes for metagenomic binning, comparative biology and taxonomic classification.</title>
        <authorList>
            <person name="Goeker M."/>
        </authorList>
    </citation>
    <scope>NUCLEOTIDE SEQUENCE [LARGE SCALE GENOMIC DNA]</scope>
    <source>
        <strain evidence="5 6">DSM 102850</strain>
    </source>
</reference>
<evidence type="ECO:0000256" key="3">
    <source>
        <dbReference type="ARBA" id="ARBA00022985"/>
    </source>
</evidence>
<keyword evidence="6" id="KW-1185">Reference proteome</keyword>
<proteinExistence type="inferred from homology"/>
<dbReference type="GO" id="GO:0005829">
    <property type="term" value="C:cytosol"/>
    <property type="evidence" value="ECO:0007669"/>
    <property type="project" value="TreeGrafter"/>
</dbReference>
<comment type="pathway">
    <text evidence="4">Nucleotide-sugar biosynthesis; CMP-3-deoxy-D-manno-octulosonate biosynthesis; CMP-3-deoxy-D-manno-octulosonate from 3-deoxy-D-manno-octulosonate and CTP: step 1/1.</text>
</comment>
<dbReference type="HAMAP" id="MF_00057">
    <property type="entry name" value="KdsB"/>
    <property type="match status" value="1"/>
</dbReference>
<dbReference type="Proteomes" id="UP000563524">
    <property type="component" value="Unassembled WGS sequence"/>
</dbReference>
<dbReference type="InterPro" id="IPR029044">
    <property type="entry name" value="Nucleotide-diphossugar_trans"/>
</dbReference>
<comment type="subcellular location">
    <subcellularLocation>
        <location evidence="4">Cytoplasm</location>
    </subcellularLocation>
</comment>
<dbReference type="GO" id="GO:0033468">
    <property type="term" value="P:CMP-keto-3-deoxy-D-manno-octulosonic acid biosynthetic process"/>
    <property type="evidence" value="ECO:0007669"/>
    <property type="project" value="UniProtKB-UniRule"/>
</dbReference>
<accession>A0A840I1R6</accession>
<comment type="similarity">
    <text evidence="4">Belongs to the KdsB family.</text>
</comment>
<evidence type="ECO:0000256" key="4">
    <source>
        <dbReference type="HAMAP-Rule" id="MF_00057"/>
    </source>
</evidence>
<dbReference type="NCBIfam" id="NF003952">
    <property type="entry name" value="PRK05450.1-5"/>
    <property type="match status" value="1"/>
</dbReference>
<keyword evidence="1 4" id="KW-0808">Transferase</keyword>
<comment type="catalytic activity">
    <reaction evidence="4">
        <text>3-deoxy-alpha-D-manno-oct-2-ulosonate + CTP = CMP-3-deoxy-beta-D-manno-octulosonate + diphosphate</text>
        <dbReference type="Rhea" id="RHEA:23448"/>
        <dbReference type="ChEBI" id="CHEBI:33019"/>
        <dbReference type="ChEBI" id="CHEBI:37563"/>
        <dbReference type="ChEBI" id="CHEBI:85986"/>
        <dbReference type="ChEBI" id="CHEBI:85987"/>
        <dbReference type="EC" id="2.7.7.38"/>
    </reaction>
</comment>
<dbReference type="InterPro" id="IPR003329">
    <property type="entry name" value="Cytidylyl_trans"/>
</dbReference>
<dbReference type="PANTHER" id="PTHR42866:SF2">
    <property type="entry name" value="3-DEOXY-MANNO-OCTULOSONATE CYTIDYLYLTRANSFERASE, MITOCHONDRIAL"/>
    <property type="match status" value="1"/>
</dbReference>
<dbReference type="RefSeq" id="WP_183815879.1">
    <property type="nucleotide sequence ID" value="NZ_JACHOB010000001.1"/>
</dbReference>
<dbReference type="SUPFAM" id="SSF53448">
    <property type="entry name" value="Nucleotide-diphospho-sugar transferases"/>
    <property type="match status" value="1"/>
</dbReference>
<keyword evidence="4" id="KW-0963">Cytoplasm</keyword>
<dbReference type="Gene3D" id="3.90.550.10">
    <property type="entry name" value="Spore Coat Polysaccharide Biosynthesis Protein SpsA, Chain A"/>
    <property type="match status" value="1"/>
</dbReference>
<comment type="function">
    <text evidence="4">Activates KDO (a required 8-carbon sugar) for incorporation into bacterial lipopolysaccharide in Gram-negative bacteria.</text>
</comment>
<dbReference type="GO" id="GO:0009103">
    <property type="term" value="P:lipopolysaccharide biosynthetic process"/>
    <property type="evidence" value="ECO:0007669"/>
    <property type="project" value="UniProtKB-UniRule"/>
</dbReference>
<evidence type="ECO:0000256" key="1">
    <source>
        <dbReference type="ARBA" id="ARBA00022679"/>
    </source>
</evidence>
<evidence type="ECO:0000256" key="2">
    <source>
        <dbReference type="ARBA" id="ARBA00022695"/>
    </source>
</evidence>
<dbReference type="UniPathway" id="UPA00358">
    <property type="reaction ID" value="UER00476"/>
</dbReference>
<dbReference type="EC" id="2.7.7.38" evidence="4"/>
<comment type="caution">
    <text evidence="5">The sequence shown here is derived from an EMBL/GenBank/DDBJ whole genome shotgun (WGS) entry which is preliminary data.</text>
</comment>
<name>A0A840I1R6_9PROT</name>
<dbReference type="CDD" id="cd02517">
    <property type="entry name" value="CMP-KDO-Synthetase"/>
    <property type="match status" value="1"/>
</dbReference>
<evidence type="ECO:0000313" key="6">
    <source>
        <dbReference type="Proteomes" id="UP000563524"/>
    </source>
</evidence>
<dbReference type="EMBL" id="JACHOB010000001">
    <property type="protein sequence ID" value="MBB4658223.1"/>
    <property type="molecule type" value="Genomic_DNA"/>
</dbReference>
<evidence type="ECO:0000313" key="5">
    <source>
        <dbReference type="EMBL" id="MBB4658223.1"/>
    </source>
</evidence>
<dbReference type="AlphaFoldDB" id="A0A840I1R6"/>
<keyword evidence="2 4" id="KW-0548">Nucleotidyltransferase</keyword>
<keyword evidence="3 4" id="KW-0448">Lipopolysaccharide biosynthesis</keyword>
<dbReference type="NCBIfam" id="TIGR00466">
    <property type="entry name" value="kdsB"/>
    <property type="match status" value="1"/>
</dbReference>
<organism evidence="5 6">
    <name type="scientific">Parvularcula dongshanensis</name>
    <dbReference type="NCBI Taxonomy" id="1173995"/>
    <lineage>
        <taxon>Bacteria</taxon>
        <taxon>Pseudomonadati</taxon>
        <taxon>Pseudomonadota</taxon>
        <taxon>Alphaproteobacteria</taxon>
        <taxon>Parvularculales</taxon>
        <taxon>Parvularculaceae</taxon>
        <taxon>Parvularcula</taxon>
    </lineage>
</organism>